<dbReference type="Proteomes" id="UP000243502">
    <property type="component" value="Chromosome 3"/>
</dbReference>
<evidence type="ECO:0000313" key="2">
    <source>
        <dbReference type="EMBL" id="AUT64890.1"/>
    </source>
</evidence>
<evidence type="ECO:0000313" key="3">
    <source>
        <dbReference type="Proteomes" id="UP000243502"/>
    </source>
</evidence>
<feature type="region of interest" description="Disordered" evidence="1">
    <location>
        <begin position="391"/>
        <end position="432"/>
    </location>
</feature>
<accession>A0A2I8EZG2</accession>
<reference evidence="2 3" key="1">
    <citation type="submission" date="2018-01" db="EMBL/GenBank/DDBJ databases">
        <title>Species boundaries and ecological features among Paraburkholderia terrae DSMZ17804T, P. hospita DSMZ17164T and P. caribensis DSMZ13236T.</title>
        <authorList>
            <person name="Pratama A.A."/>
        </authorList>
    </citation>
    <scope>NUCLEOTIDE SEQUENCE [LARGE SCALE GENOMIC DNA]</scope>
    <source>
        <strain evidence="2 3">DSM 17804</strain>
    </source>
</reference>
<feature type="compositionally biased region" description="Polar residues" evidence="1">
    <location>
        <begin position="397"/>
        <end position="407"/>
    </location>
</feature>
<name>A0A2I8EZG2_9BURK</name>
<protein>
    <submittedName>
        <fullName evidence="2">Uncharacterized protein</fullName>
    </submittedName>
</protein>
<gene>
    <name evidence="2" type="ORF">C2L65_35305</name>
</gene>
<dbReference type="KEGG" id="pter:C2L65_35305"/>
<sequence>MVAASALLLSACTATVQPPPAFSGTQRENGLTYAQAIDHLNTARDGLQNAMSRVENFDNLTKAGAGIGAAGAAIGAVFQSSANLILGFLSVGASSYAANQLAAPHTLSAIYSAGLSNLQCIDLAGSAAYRTMTPIADELVSHRRDLTTAISNLRLDVMEAGVQGKYKADVDLAITNVASAEQVRTEIDSFLNAANIPEKMVMGIDNTVNAVNQEVLSKSPSIDAVYQASSIFSSINASSIRLSAQVNSARTQTGETPLFRTEAANDPLEESFATHEKELRKVLAVIPTTLDTTPATAIGQCKAQFAADAPISIQPSGPINLRAGTSVALSLPGDSLYRPVWIGDIPQDIDVNIDPDILKLSAHPDAKDHTYNLKVIDRTNKSSPLIQINVHSKAAASATQSPRQQMGATRVPPAGQPVPIPAPPPNRHMGGG</sequence>
<evidence type="ECO:0000256" key="1">
    <source>
        <dbReference type="SAM" id="MobiDB-lite"/>
    </source>
</evidence>
<proteinExistence type="predicted"/>
<dbReference type="EMBL" id="CP026113">
    <property type="protein sequence ID" value="AUT64890.1"/>
    <property type="molecule type" value="Genomic_DNA"/>
</dbReference>
<organism evidence="2 3">
    <name type="scientific">Paraburkholderia terrae</name>
    <dbReference type="NCBI Taxonomy" id="311230"/>
    <lineage>
        <taxon>Bacteria</taxon>
        <taxon>Pseudomonadati</taxon>
        <taxon>Pseudomonadota</taxon>
        <taxon>Betaproteobacteria</taxon>
        <taxon>Burkholderiales</taxon>
        <taxon>Burkholderiaceae</taxon>
        <taxon>Paraburkholderia</taxon>
    </lineage>
</organism>
<feature type="compositionally biased region" description="Pro residues" evidence="1">
    <location>
        <begin position="414"/>
        <end position="426"/>
    </location>
</feature>
<dbReference type="AlphaFoldDB" id="A0A2I8EZG2"/>